<sequence length="186" mass="20805">MFLDVLILCLPYPIAWRLQTTARQKFILTGMFLLGGFVVVFSILRITSFNFPNLEDQSYVATDSSTWSSIEQSVGIICACLPTLRPLFRAWCGSSKMDSTASNFPKRLPLSGRLSQRDEEGGVVSPVSPVPLACLRGHSSHEMGLLEHQDRDSLTPMPPMSPTSPLSRMFERSEHERLMPRPESFA</sequence>
<evidence type="ECO:0000256" key="6">
    <source>
        <dbReference type="SAM" id="MobiDB-lite"/>
    </source>
</evidence>
<evidence type="ECO:0000256" key="4">
    <source>
        <dbReference type="ARBA" id="ARBA00023136"/>
    </source>
</evidence>
<evidence type="ECO:0000259" key="8">
    <source>
        <dbReference type="Pfam" id="PF20684"/>
    </source>
</evidence>
<feature type="domain" description="Rhodopsin" evidence="8">
    <location>
        <begin position="1"/>
        <end position="89"/>
    </location>
</feature>
<dbReference type="PANTHER" id="PTHR33048:SF47">
    <property type="entry name" value="INTEGRAL MEMBRANE PROTEIN-RELATED"/>
    <property type="match status" value="1"/>
</dbReference>
<evidence type="ECO:0000313" key="9">
    <source>
        <dbReference type="EMBL" id="KAJ5197853.1"/>
    </source>
</evidence>
<keyword evidence="3 7" id="KW-1133">Transmembrane helix</keyword>
<dbReference type="PANTHER" id="PTHR33048">
    <property type="entry name" value="PTH11-LIKE INTEGRAL MEMBRANE PROTEIN (AFU_ORTHOLOGUE AFUA_5G11245)"/>
    <property type="match status" value="1"/>
</dbReference>
<gene>
    <name evidence="9" type="ORF">N7498_006970</name>
</gene>
<dbReference type="InterPro" id="IPR052337">
    <property type="entry name" value="SAT4-like"/>
</dbReference>
<reference evidence="9" key="2">
    <citation type="journal article" date="2023" name="IMA Fungus">
        <title>Comparative genomic study of the Penicillium genus elucidates a diverse pangenome and 15 lateral gene transfer events.</title>
        <authorList>
            <person name="Petersen C."/>
            <person name="Sorensen T."/>
            <person name="Nielsen M.R."/>
            <person name="Sondergaard T.E."/>
            <person name="Sorensen J.L."/>
            <person name="Fitzpatrick D.A."/>
            <person name="Frisvad J.C."/>
            <person name="Nielsen K.L."/>
        </authorList>
    </citation>
    <scope>NUCLEOTIDE SEQUENCE</scope>
    <source>
        <strain evidence="9">IBT 15544</strain>
    </source>
</reference>
<dbReference type="EMBL" id="JAPQKR010000014">
    <property type="protein sequence ID" value="KAJ5197853.1"/>
    <property type="molecule type" value="Genomic_DNA"/>
</dbReference>
<organism evidence="9 10">
    <name type="scientific">Penicillium cinerascens</name>
    <dbReference type="NCBI Taxonomy" id="70096"/>
    <lineage>
        <taxon>Eukaryota</taxon>
        <taxon>Fungi</taxon>
        <taxon>Dikarya</taxon>
        <taxon>Ascomycota</taxon>
        <taxon>Pezizomycotina</taxon>
        <taxon>Eurotiomycetes</taxon>
        <taxon>Eurotiomycetidae</taxon>
        <taxon>Eurotiales</taxon>
        <taxon>Aspergillaceae</taxon>
        <taxon>Penicillium</taxon>
    </lineage>
</organism>
<keyword evidence="2 7" id="KW-0812">Transmembrane</keyword>
<feature type="transmembrane region" description="Helical" evidence="7">
    <location>
        <begin position="26"/>
        <end position="44"/>
    </location>
</feature>
<comment type="subcellular location">
    <subcellularLocation>
        <location evidence="1">Membrane</location>
        <topology evidence="1">Multi-pass membrane protein</topology>
    </subcellularLocation>
</comment>
<keyword evidence="10" id="KW-1185">Reference proteome</keyword>
<comment type="similarity">
    <text evidence="5">Belongs to the SAT4 family.</text>
</comment>
<dbReference type="RefSeq" id="XP_058306281.1">
    <property type="nucleotide sequence ID" value="XM_058454032.1"/>
</dbReference>
<feature type="compositionally biased region" description="Basic and acidic residues" evidence="6">
    <location>
        <begin position="169"/>
        <end position="180"/>
    </location>
</feature>
<protein>
    <recommendedName>
        <fullName evidence="8">Rhodopsin domain-containing protein</fullName>
    </recommendedName>
</protein>
<evidence type="ECO:0000256" key="2">
    <source>
        <dbReference type="ARBA" id="ARBA00022692"/>
    </source>
</evidence>
<evidence type="ECO:0000256" key="5">
    <source>
        <dbReference type="ARBA" id="ARBA00038359"/>
    </source>
</evidence>
<evidence type="ECO:0000313" key="10">
    <source>
        <dbReference type="Proteomes" id="UP001150904"/>
    </source>
</evidence>
<dbReference type="Pfam" id="PF20684">
    <property type="entry name" value="Fung_rhodopsin"/>
    <property type="match status" value="1"/>
</dbReference>
<evidence type="ECO:0000256" key="7">
    <source>
        <dbReference type="SAM" id="Phobius"/>
    </source>
</evidence>
<reference evidence="9" key="1">
    <citation type="submission" date="2022-12" db="EMBL/GenBank/DDBJ databases">
        <authorList>
            <person name="Petersen C."/>
        </authorList>
    </citation>
    <scope>NUCLEOTIDE SEQUENCE</scope>
    <source>
        <strain evidence="9">IBT 15544</strain>
    </source>
</reference>
<evidence type="ECO:0000256" key="3">
    <source>
        <dbReference type="ARBA" id="ARBA00022989"/>
    </source>
</evidence>
<dbReference type="GeneID" id="83181333"/>
<dbReference type="GO" id="GO:0016020">
    <property type="term" value="C:membrane"/>
    <property type="evidence" value="ECO:0007669"/>
    <property type="project" value="UniProtKB-SubCell"/>
</dbReference>
<keyword evidence="4 7" id="KW-0472">Membrane</keyword>
<feature type="region of interest" description="Disordered" evidence="6">
    <location>
        <begin position="149"/>
        <end position="186"/>
    </location>
</feature>
<dbReference type="InterPro" id="IPR049326">
    <property type="entry name" value="Rhodopsin_dom_fungi"/>
</dbReference>
<name>A0A9W9JJ52_9EURO</name>
<evidence type="ECO:0000256" key="1">
    <source>
        <dbReference type="ARBA" id="ARBA00004141"/>
    </source>
</evidence>
<dbReference type="AlphaFoldDB" id="A0A9W9JJ52"/>
<dbReference type="OrthoDB" id="3934549at2759"/>
<accession>A0A9W9JJ52</accession>
<proteinExistence type="inferred from homology"/>
<dbReference type="Proteomes" id="UP001150904">
    <property type="component" value="Unassembled WGS sequence"/>
</dbReference>
<comment type="caution">
    <text evidence="9">The sequence shown here is derived from an EMBL/GenBank/DDBJ whole genome shotgun (WGS) entry which is preliminary data.</text>
</comment>